<evidence type="ECO:0000313" key="2">
    <source>
        <dbReference type="Proteomes" id="UP000019024"/>
    </source>
</evidence>
<dbReference type="eggNOG" id="arCOG03067">
    <property type="taxonomic scope" value="Archaea"/>
</dbReference>
<protein>
    <recommendedName>
        <fullName evidence="3">ArsR family transcriptional regulator</fullName>
    </recommendedName>
</protein>
<dbReference type="InterPro" id="IPR036388">
    <property type="entry name" value="WH-like_DNA-bd_sf"/>
</dbReference>
<dbReference type="KEGG" id="hlr:HALLA_03700"/>
<dbReference type="GeneID" id="25146912"/>
<dbReference type="InterPro" id="IPR036390">
    <property type="entry name" value="WH_DNA-bd_sf"/>
</dbReference>
<proteinExistence type="predicted"/>
<dbReference type="AlphaFoldDB" id="W0JW08"/>
<evidence type="ECO:0000313" key="1">
    <source>
        <dbReference type="EMBL" id="AHG01507.1"/>
    </source>
</evidence>
<keyword evidence="2" id="KW-1185">Reference proteome</keyword>
<dbReference type="RefSeq" id="WP_084569063.1">
    <property type="nucleotide sequence ID" value="NZ_CP007056.1"/>
</dbReference>
<sequence length="144" mass="15380">MSTTLSQATQEHTVIEDAADAQAVLGALNDADCRTILEATHDEPLTATELSERCAIPSSTTYRKVEELAEVGLLEDRIRINTSSKHATEYRRRFDAVAVSVDGGDLVVEVTALESGTESCIGGEASDDGKFEIDAGRSYAVADD</sequence>
<dbReference type="Proteomes" id="UP000019024">
    <property type="component" value="Plasmid unnamed"/>
</dbReference>
<organism evidence="1 2">
    <name type="scientific">Halostagnicola larsenii XH-48</name>
    <dbReference type="NCBI Taxonomy" id="797299"/>
    <lineage>
        <taxon>Archaea</taxon>
        <taxon>Methanobacteriati</taxon>
        <taxon>Methanobacteriota</taxon>
        <taxon>Stenosarchaea group</taxon>
        <taxon>Halobacteria</taxon>
        <taxon>Halobacteriales</taxon>
        <taxon>Natrialbaceae</taxon>
        <taxon>Halostagnicola</taxon>
    </lineage>
</organism>
<dbReference type="CDD" id="cd00090">
    <property type="entry name" value="HTH_ARSR"/>
    <property type="match status" value="1"/>
</dbReference>
<keyword evidence="1" id="KW-0614">Plasmid</keyword>
<evidence type="ECO:0008006" key="3">
    <source>
        <dbReference type="Google" id="ProtNLM"/>
    </source>
</evidence>
<dbReference type="Pfam" id="PF12840">
    <property type="entry name" value="HTH_20"/>
    <property type="match status" value="1"/>
</dbReference>
<dbReference type="EMBL" id="CP007056">
    <property type="protein sequence ID" value="AHG01507.1"/>
    <property type="molecule type" value="Genomic_DNA"/>
</dbReference>
<name>W0JW08_9EURY</name>
<gene>
    <name evidence="1" type="ORF">HALLA_03700</name>
</gene>
<accession>W0JW08</accession>
<dbReference type="HOGENOM" id="CLU_124803_2_0_2"/>
<geneLocation type="plasmid" evidence="1">
    <name>unnamed</name>
</geneLocation>
<dbReference type="OrthoDB" id="10985at2157"/>
<dbReference type="SUPFAM" id="SSF46785">
    <property type="entry name" value="Winged helix' DNA-binding domain"/>
    <property type="match status" value="1"/>
</dbReference>
<reference evidence="1 2" key="1">
    <citation type="submission" date="2014-01" db="EMBL/GenBank/DDBJ databases">
        <authorList>
            <consortium name="DOE Joint Genome Institute"/>
            <person name="Anderson I."/>
            <person name="Huntemann M."/>
            <person name="Han J."/>
            <person name="Chen A."/>
            <person name="Kyrpides N."/>
            <person name="Mavromatis K."/>
            <person name="Markowitz V."/>
            <person name="Palaniappan K."/>
            <person name="Ivanova N."/>
            <person name="Schaumberg A."/>
            <person name="Pati A."/>
            <person name="Liolios K."/>
            <person name="Nordberg H.P."/>
            <person name="Cantor M.N."/>
            <person name="Hua S.X."/>
            <person name="Woyke T."/>
        </authorList>
    </citation>
    <scope>NUCLEOTIDE SEQUENCE [LARGE SCALE GENOMIC DNA]</scope>
    <source>
        <strain evidence="1 2">XH-48</strain>
        <plasmid evidence="2">1</plasmid>
    </source>
</reference>
<dbReference type="Gene3D" id="1.10.10.10">
    <property type="entry name" value="Winged helix-like DNA-binding domain superfamily/Winged helix DNA-binding domain"/>
    <property type="match status" value="1"/>
</dbReference>
<dbReference type="InterPro" id="IPR011991">
    <property type="entry name" value="ArsR-like_HTH"/>
</dbReference>